<dbReference type="AlphaFoldDB" id="A0A9W7B2P5"/>
<dbReference type="SUPFAM" id="SSF47473">
    <property type="entry name" value="EF-hand"/>
    <property type="match status" value="1"/>
</dbReference>
<evidence type="ECO:0000313" key="1">
    <source>
        <dbReference type="EMBL" id="GMH80986.1"/>
    </source>
</evidence>
<dbReference type="Proteomes" id="UP001162640">
    <property type="component" value="Unassembled WGS sequence"/>
</dbReference>
<proteinExistence type="predicted"/>
<name>A0A9W7B2P5_9STRA</name>
<gene>
    <name evidence="1" type="ORF">TL16_g08782</name>
</gene>
<comment type="caution">
    <text evidence="1">The sequence shown here is derived from an EMBL/GenBank/DDBJ whole genome shotgun (WGS) entry which is preliminary data.</text>
</comment>
<reference evidence="2" key="1">
    <citation type="journal article" date="2023" name="Commun. Biol.">
        <title>Genome analysis of Parmales, the sister group of diatoms, reveals the evolutionary specialization of diatoms from phago-mixotrophs to photoautotrophs.</title>
        <authorList>
            <person name="Ban H."/>
            <person name="Sato S."/>
            <person name="Yoshikawa S."/>
            <person name="Yamada K."/>
            <person name="Nakamura Y."/>
            <person name="Ichinomiya M."/>
            <person name="Sato N."/>
            <person name="Blanc-Mathieu R."/>
            <person name="Endo H."/>
            <person name="Kuwata A."/>
            <person name="Ogata H."/>
        </authorList>
    </citation>
    <scope>NUCLEOTIDE SEQUENCE [LARGE SCALE GENOMIC DNA]</scope>
</reference>
<sequence>MPCATTSLGAGELRDLRRVFDHLACHVERMLLNRNLAAKNDRYARLQNFVENPQAASPVQNAEGQDISKYQAPNELKVIQEEISDLKLIEKKIRDDVYKKISIRDLDAALKSLGRVCTRKELEYMIWEVDENLDQCVDWEEFQLMFERNTTDQTGLEPFELFNIVQFMTYDEDFKGHITEDDTMSTLFARHGRENLELQMNKLFGDQLKSAGGEGILTLEQYLKAVSVRQVKSNDIEYTVTTGSMIKQTVKLSETV</sequence>
<dbReference type="InterPro" id="IPR011992">
    <property type="entry name" value="EF-hand-dom_pair"/>
</dbReference>
<dbReference type="EMBL" id="BLQM01000293">
    <property type="protein sequence ID" value="GMH80986.1"/>
    <property type="molecule type" value="Genomic_DNA"/>
</dbReference>
<protein>
    <submittedName>
        <fullName evidence="1">Uncharacterized protein</fullName>
    </submittedName>
</protein>
<accession>A0A9W7B2P5</accession>
<organism evidence="1 2">
    <name type="scientific">Triparma laevis f. inornata</name>
    <dbReference type="NCBI Taxonomy" id="1714386"/>
    <lineage>
        <taxon>Eukaryota</taxon>
        <taxon>Sar</taxon>
        <taxon>Stramenopiles</taxon>
        <taxon>Ochrophyta</taxon>
        <taxon>Bolidophyceae</taxon>
        <taxon>Parmales</taxon>
        <taxon>Triparmaceae</taxon>
        <taxon>Triparma</taxon>
    </lineage>
</organism>
<dbReference type="Gene3D" id="1.10.238.10">
    <property type="entry name" value="EF-hand"/>
    <property type="match status" value="1"/>
</dbReference>
<evidence type="ECO:0000313" key="2">
    <source>
        <dbReference type="Proteomes" id="UP001162640"/>
    </source>
</evidence>